<evidence type="ECO:0000313" key="1">
    <source>
        <dbReference type="EMBL" id="QQK08054.1"/>
    </source>
</evidence>
<proteinExistence type="predicted"/>
<dbReference type="Proteomes" id="UP000595814">
    <property type="component" value="Chromosome"/>
</dbReference>
<organism evidence="1 2">
    <name type="scientific">Miniphocaeibacter halophilus</name>
    <dbReference type="NCBI Taxonomy" id="2931922"/>
    <lineage>
        <taxon>Bacteria</taxon>
        <taxon>Bacillati</taxon>
        <taxon>Bacillota</taxon>
        <taxon>Tissierellia</taxon>
        <taxon>Tissierellales</taxon>
        <taxon>Peptoniphilaceae</taxon>
        <taxon>Miniphocaeibacter</taxon>
    </lineage>
</organism>
<name>A0AC61MTA7_9FIRM</name>
<evidence type="ECO:0000313" key="2">
    <source>
        <dbReference type="Proteomes" id="UP000595814"/>
    </source>
</evidence>
<reference evidence="1 2" key="1">
    <citation type="journal article" date="2022" name="Int. J. Syst. Evol. Microbiol.">
        <title>Miniphocaeibacter halophilus sp. nov., an ammonium-tolerant acetate-producing bacterium isolated from a biogas system.</title>
        <authorList>
            <person name="Schnurer A."/>
            <person name="Singh A."/>
            <person name="Bi S."/>
            <person name="Qiao W."/>
            <person name="Westerholm M."/>
        </authorList>
    </citation>
    <scope>NUCLEOTIDE SEQUENCE [LARGE SCALE GENOMIC DNA]</scope>
    <source>
        <strain evidence="1 2">AMB_01</strain>
    </source>
</reference>
<gene>
    <name evidence="1" type="ORF">JFY71_00520</name>
</gene>
<sequence>MLIEEYAWNLHEQDLKLKNGNLYSASKIKLKDDKLLRNKLMIILEEITQFQLVIWAINISMPLLKYLDNNLQNDPRIEKALDILTQRLKDQLKVSVLRNVGFEINRLSKESTSEISKIAAKCFSQAIAVGHMRGHALVSSDYCINLANLLNKSPTVERQGQIDIAKKVIGNKSNELLWTVD</sequence>
<keyword evidence="2" id="KW-1185">Reference proteome</keyword>
<protein>
    <submittedName>
        <fullName evidence="1">Uncharacterized protein</fullName>
    </submittedName>
</protein>
<dbReference type="EMBL" id="CP066744">
    <property type="protein sequence ID" value="QQK08054.1"/>
    <property type="molecule type" value="Genomic_DNA"/>
</dbReference>
<accession>A0AC61MTA7</accession>